<comment type="catalytic activity">
    <reaction evidence="6">
        <text>glyoxylate + L-alanine = glycine + pyruvate</text>
        <dbReference type="Rhea" id="RHEA:24248"/>
        <dbReference type="ChEBI" id="CHEBI:15361"/>
        <dbReference type="ChEBI" id="CHEBI:36655"/>
        <dbReference type="ChEBI" id="CHEBI:57305"/>
        <dbReference type="ChEBI" id="CHEBI:57972"/>
        <dbReference type="EC" id="2.6.1.44"/>
    </reaction>
</comment>
<comment type="caution">
    <text evidence="12">The sequence shown here is derived from an EMBL/GenBank/DDBJ whole genome shotgun (WGS) entry which is preliminary data.</text>
</comment>
<dbReference type="GO" id="GO:0004760">
    <property type="term" value="F:L-serine-pyruvate transaminase activity"/>
    <property type="evidence" value="ECO:0007669"/>
    <property type="project" value="TreeGrafter"/>
</dbReference>
<evidence type="ECO:0000256" key="9">
    <source>
        <dbReference type="RuleBase" id="RU004075"/>
    </source>
</evidence>
<dbReference type="Pfam" id="PF00266">
    <property type="entry name" value="Aminotran_5"/>
    <property type="match status" value="1"/>
</dbReference>
<dbReference type="InterPro" id="IPR024169">
    <property type="entry name" value="SP_NH2Trfase/AEP_transaminase"/>
</dbReference>
<evidence type="ECO:0000256" key="6">
    <source>
        <dbReference type="PIRNR" id="PIRNR000524"/>
    </source>
</evidence>
<dbReference type="GO" id="GO:0005777">
    <property type="term" value="C:peroxisome"/>
    <property type="evidence" value="ECO:0007669"/>
    <property type="project" value="TreeGrafter"/>
</dbReference>
<dbReference type="FunFam" id="3.40.640.10:FF:000027">
    <property type="entry name" value="Serine--pyruvate aminotransferase, mitochondrial"/>
    <property type="match status" value="1"/>
</dbReference>
<dbReference type="PIRSF" id="PIRSF000524">
    <property type="entry name" value="SPT"/>
    <property type="match status" value="1"/>
</dbReference>
<dbReference type="EC" id="2.6.1.44" evidence="6"/>
<accession>A0A9J6BWB6</accession>
<proteinExistence type="inferred from homology"/>
<feature type="domain" description="Aminotransferase class V" evidence="11">
    <location>
        <begin position="42"/>
        <end position="369"/>
    </location>
</feature>
<dbReference type="PROSITE" id="PS00595">
    <property type="entry name" value="AA_TRANSFER_CLASS_5"/>
    <property type="match status" value="1"/>
</dbReference>
<evidence type="ECO:0000313" key="13">
    <source>
        <dbReference type="Proteomes" id="UP001107558"/>
    </source>
</evidence>
<keyword evidence="4" id="KW-0808">Transferase</keyword>
<dbReference type="GO" id="GO:0019265">
    <property type="term" value="P:glycine biosynthetic process, by transamination of glyoxylate"/>
    <property type="evidence" value="ECO:0007669"/>
    <property type="project" value="TreeGrafter"/>
</dbReference>
<dbReference type="SUPFAM" id="SSF53383">
    <property type="entry name" value="PLP-dependent transferases"/>
    <property type="match status" value="1"/>
</dbReference>
<evidence type="ECO:0000259" key="11">
    <source>
        <dbReference type="Pfam" id="PF00266"/>
    </source>
</evidence>
<evidence type="ECO:0000256" key="10">
    <source>
        <dbReference type="RuleBase" id="RU004504"/>
    </source>
</evidence>
<dbReference type="GO" id="GO:0008453">
    <property type="term" value="F:alanine-glyoxylate transaminase activity"/>
    <property type="evidence" value="ECO:0007669"/>
    <property type="project" value="UniProtKB-EC"/>
</dbReference>
<dbReference type="InterPro" id="IPR015424">
    <property type="entry name" value="PyrdxlP-dep_Trfase"/>
</dbReference>
<dbReference type="PANTHER" id="PTHR21152">
    <property type="entry name" value="AMINOTRANSFERASE CLASS V"/>
    <property type="match status" value="1"/>
</dbReference>
<dbReference type="InterPro" id="IPR020578">
    <property type="entry name" value="Aminotrans_V_PyrdxlP_BS"/>
</dbReference>
<feature type="modified residue" description="N6-(pyridoxal phosphate)lysine" evidence="8">
    <location>
        <position position="205"/>
    </location>
</feature>
<reference evidence="12" key="1">
    <citation type="submission" date="2021-03" db="EMBL/GenBank/DDBJ databases">
        <title>Chromosome level genome of the anhydrobiotic midge Polypedilum vanderplanki.</title>
        <authorList>
            <person name="Yoshida Y."/>
            <person name="Kikawada T."/>
            <person name="Gusev O."/>
        </authorList>
    </citation>
    <scope>NUCLEOTIDE SEQUENCE</scope>
    <source>
        <strain evidence="12">NIAS01</strain>
        <tissue evidence="12">Whole body or cell culture</tissue>
    </source>
</reference>
<keyword evidence="3" id="KW-0032">Aminotransferase</keyword>
<comment type="cofactor">
    <cofactor evidence="1 6 8 10">
        <name>pyridoxal 5'-phosphate</name>
        <dbReference type="ChEBI" id="CHEBI:597326"/>
    </cofactor>
</comment>
<feature type="binding site" evidence="7">
    <location>
        <position position="358"/>
    </location>
    <ligand>
        <name>substrate</name>
    </ligand>
</feature>
<dbReference type="Gene3D" id="3.90.1150.10">
    <property type="entry name" value="Aspartate Aminotransferase, domain 1"/>
    <property type="match status" value="1"/>
</dbReference>
<evidence type="ECO:0000256" key="3">
    <source>
        <dbReference type="ARBA" id="ARBA00022576"/>
    </source>
</evidence>
<dbReference type="Gene3D" id="3.40.640.10">
    <property type="entry name" value="Type I PLP-dependent aspartate aminotransferase-like (Major domain)"/>
    <property type="match status" value="1"/>
</dbReference>
<dbReference type="InterPro" id="IPR015422">
    <property type="entry name" value="PyrdxlP-dep_Trfase_small"/>
</dbReference>
<keyword evidence="13" id="KW-1185">Reference proteome</keyword>
<dbReference type="AlphaFoldDB" id="A0A9J6BWB6"/>
<dbReference type="OrthoDB" id="7403325at2759"/>
<name>A0A9J6BWB6_POLVA</name>
<evidence type="ECO:0000256" key="5">
    <source>
        <dbReference type="ARBA" id="ARBA00022898"/>
    </source>
</evidence>
<keyword evidence="5 6" id="KW-0663">Pyridoxal phosphate</keyword>
<dbReference type="InterPro" id="IPR000192">
    <property type="entry name" value="Aminotrans_V_dom"/>
</dbReference>
<evidence type="ECO:0000313" key="12">
    <source>
        <dbReference type="EMBL" id="KAG5674233.1"/>
    </source>
</evidence>
<evidence type="ECO:0000256" key="2">
    <source>
        <dbReference type="ARBA" id="ARBA00009236"/>
    </source>
</evidence>
<sequence length="394" mass="44405">MDVSKPDNFKVSLDVIEKTMTGAGPSNYHPRIRQAMSLPVLGHLHTETLKIMDDLKEGIKYLFQTRNSLTFCVSGPGHAALECALTNLIEENDVILIVCSGIWGTRAGNIAKRLNANVKMLYKHVGEQVSLKETRECFRMYKPKIFFMVHGESSTGMIQNNIEDYGNLCREFDCLFIVDCVITLGCTPLFVDKWKIDIAYTGTQKVLNAPPGISPITFSQRAYDKIVMRKSLVKSYNYDAILLGEYWNCFPLRPRIYHHTICSSLLYGLREAIAIFIENGGLEASWEKHGKVTRKFHSILEKNGLQLFIENAENRCPSVTSIKVPDNIDTHKIISYAMNKYKVEIGNGVGMTLGKIFRIGLMGVNCKDELAERVANILIEAIRAIENEKVVSKI</sequence>
<evidence type="ECO:0000256" key="1">
    <source>
        <dbReference type="ARBA" id="ARBA00001933"/>
    </source>
</evidence>
<dbReference type="EMBL" id="JADBJN010000002">
    <property type="protein sequence ID" value="KAG5674233.1"/>
    <property type="molecule type" value="Genomic_DNA"/>
</dbReference>
<evidence type="ECO:0000256" key="7">
    <source>
        <dbReference type="PIRSR" id="PIRSR000524-1"/>
    </source>
</evidence>
<dbReference type="PANTHER" id="PTHR21152:SF40">
    <property type="entry name" value="ALANINE--GLYOXYLATE AMINOTRANSFERASE"/>
    <property type="match status" value="1"/>
</dbReference>
<dbReference type="Proteomes" id="UP001107558">
    <property type="component" value="Chromosome 2"/>
</dbReference>
<comment type="similarity">
    <text evidence="2 6 9">Belongs to the class-V pyridoxal-phosphate-dependent aminotransferase family.</text>
</comment>
<evidence type="ECO:0000256" key="4">
    <source>
        <dbReference type="ARBA" id="ARBA00022679"/>
    </source>
</evidence>
<dbReference type="InterPro" id="IPR015421">
    <property type="entry name" value="PyrdxlP-dep_Trfase_major"/>
</dbReference>
<organism evidence="12 13">
    <name type="scientific">Polypedilum vanderplanki</name>
    <name type="common">Sleeping chironomid midge</name>
    <dbReference type="NCBI Taxonomy" id="319348"/>
    <lineage>
        <taxon>Eukaryota</taxon>
        <taxon>Metazoa</taxon>
        <taxon>Ecdysozoa</taxon>
        <taxon>Arthropoda</taxon>
        <taxon>Hexapoda</taxon>
        <taxon>Insecta</taxon>
        <taxon>Pterygota</taxon>
        <taxon>Neoptera</taxon>
        <taxon>Endopterygota</taxon>
        <taxon>Diptera</taxon>
        <taxon>Nematocera</taxon>
        <taxon>Chironomoidea</taxon>
        <taxon>Chironomidae</taxon>
        <taxon>Chironominae</taxon>
        <taxon>Polypedilum</taxon>
        <taxon>Polypedilum</taxon>
    </lineage>
</organism>
<evidence type="ECO:0000256" key="8">
    <source>
        <dbReference type="PIRSR" id="PIRSR000524-50"/>
    </source>
</evidence>
<protein>
    <recommendedName>
        <fullName evidence="6">Alanine--glyoxylate aminotransferase</fullName>
        <ecNumber evidence="6">2.6.1.44</ecNumber>
    </recommendedName>
</protein>
<gene>
    <name evidence="12" type="ORF">PVAND_004213</name>
</gene>